<dbReference type="Pfam" id="PF00091">
    <property type="entry name" value="Tubulin"/>
    <property type="match status" value="1"/>
</dbReference>
<dbReference type="Gene3D" id="3.30.1330.20">
    <property type="entry name" value="Tubulin/FtsZ, C-terminal domain"/>
    <property type="match status" value="1"/>
</dbReference>
<dbReference type="PANTHER" id="PTHR11588">
    <property type="entry name" value="TUBULIN"/>
    <property type="match status" value="1"/>
</dbReference>
<feature type="domain" description="Tubulin/FtsZ GTPase" evidence="15">
    <location>
        <begin position="47"/>
        <end position="244"/>
    </location>
</feature>
<dbReference type="InterPro" id="IPR037103">
    <property type="entry name" value="Tubulin/FtsZ-like_C"/>
</dbReference>
<evidence type="ECO:0000256" key="10">
    <source>
        <dbReference type="ARBA" id="ARBA00022842"/>
    </source>
</evidence>
<keyword evidence="8" id="KW-0479">Metal-binding</keyword>
<dbReference type="GO" id="GO:0007017">
    <property type="term" value="P:microtubule-based process"/>
    <property type="evidence" value="ECO:0007669"/>
    <property type="project" value="InterPro"/>
</dbReference>
<dbReference type="PROSITE" id="PS00227">
    <property type="entry name" value="TUBULIN"/>
    <property type="match status" value="1"/>
</dbReference>
<dbReference type="InterPro" id="IPR023123">
    <property type="entry name" value="Tubulin_C"/>
</dbReference>
<dbReference type="InterPro" id="IPR008280">
    <property type="entry name" value="Tub_FtsZ_C"/>
</dbReference>
<sequence>MREIINVHVGQCGTQIGAKFWEVISEEHGLDSKGAYHGDSDLQLQTIETFFNEARGGTYVPRAILLDLDPGSIDTVSSGQFGGLFRPDNFVYGEAGAGNNWAKGHYTEGAEIIDYALELIRKETECCESLQGFQITQALGGGTGSGLGTLLITKIREEYPDKILSAFSVFPAPGTTDCVVEPYNTILSLNQLIENTDLVTCLDNEALYKICFSALKLTIPTFADLNHLISCALSGLTSTLRFPAKLNSDLRKLAYNLVPFPRLHFLTTSFAPLSSRNSQHYRALTIPELIPAIFDAKNQMCACDERQGTYLSASIVVRGRMFNHGIHSEMECLKNKKQQFVEWIPDNIKWSVCDLPPKGVKMAANFIGNTTSIQEVFQRVGKQFSALFKRKAFLHFYTGEGMDELEFTEAEENINELIYEYQIYQDAESENEDAMEDEEELK</sequence>
<evidence type="ECO:0000256" key="1">
    <source>
        <dbReference type="ARBA" id="ARBA00001946"/>
    </source>
</evidence>
<gene>
    <name evidence="17" type="ORF">FGO68_gene16270</name>
</gene>
<keyword evidence="9 14" id="KW-0547">Nucleotide-binding</keyword>
<dbReference type="InterPro" id="IPR000217">
    <property type="entry name" value="Tubulin"/>
</dbReference>
<dbReference type="GO" id="GO:0003924">
    <property type="term" value="F:GTPase activity"/>
    <property type="evidence" value="ECO:0007669"/>
    <property type="project" value="InterPro"/>
</dbReference>
<dbReference type="SMART" id="SM00865">
    <property type="entry name" value="Tubulin_C"/>
    <property type="match status" value="1"/>
</dbReference>
<evidence type="ECO:0000313" key="18">
    <source>
        <dbReference type="Proteomes" id="UP000785679"/>
    </source>
</evidence>
<accession>A0A8J8T237</accession>
<dbReference type="InterPro" id="IPR018316">
    <property type="entry name" value="Tubulin/FtsZ_2-layer-sand-dom"/>
</dbReference>
<keyword evidence="11 14" id="KW-0342">GTP-binding</keyword>
<dbReference type="InterPro" id="IPR003008">
    <property type="entry name" value="Tubulin_FtsZ_GTPase"/>
</dbReference>
<keyword evidence="18" id="KW-1185">Reference proteome</keyword>
<organism evidence="17 18">
    <name type="scientific">Halteria grandinella</name>
    <dbReference type="NCBI Taxonomy" id="5974"/>
    <lineage>
        <taxon>Eukaryota</taxon>
        <taxon>Sar</taxon>
        <taxon>Alveolata</taxon>
        <taxon>Ciliophora</taxon>
        <taxon>Intramacronucleata</taxon>
        <taxon>Spirotrichea</taxon>
        <taxon>Stichotrichia</taxon>
        <taxon>Sporadotrichida</taxon>
        <taxon>Halteriidae</taxon>
        <taxon>Halteria</taxon>
    </lineage>
</organism>
<evidence type="ECO:0000256" key="12">
    <source>
        <dbReference type="ARBA" id="ARBA00023212"/>
    </source>
</evidence>
<comment type="subunit">
    <text evidence="4 14">Dimer of alpha and beta chains. A typical microtubule is a hollow water-filled tube with an outer diameter of 25 nm and an inner diameter of 15 nM. Alpha-beta heterodimers associate head-to-tail to form protofilaments running lengthwise along the microtubule wall with the beta-tubulin subunit facing the microtubule plus end conferring a structural polarity. Microtubules usually have 13 protofilaments but different protofilament numbers can be found in some organisms and specialized cells.</text>
</comment>
<name>A0A8J8T237_HALGN</name>
<dbReference type="SMART" id="SM00864">
    <property type="entry name" value="Tubulin"/>
    <property type="match status" value="1"/>
</dbReference>
<evidence type="ECO:0000256" key="14">
    <source>
        <dbReference type="RuleBase" id="RU000352"/>
    </source>
</evidence>
<dbReference type="PROSITE" id="PS00228">
    <property type="entry name" value="TUBULIN_B_AUTOREG"/>
    <property type="match status" value="1"/>
</dbReference>
<dbReference type="FunFam" id="3.30.1330.20:FF:000009">
    <property type="entry name" value="Tubulin beta chain"/>
    <property type="match status" value="1"/>
</dbReference>
<dbReference type="FunFam" id="3.40.50.1440:FF:000006">
    <property type="entry name" value="Tubulin beta chain"/>
    <property type="match status" value="1"/>
</dbReference>
<evidence type="ECO:0000256" key="2">
    <source>
        <dbReference type="ARBA" id="ARBA00004245"/>
    </source>
</evidence>
<evidence type="ECO:0000256" key="5">
    <source>
        <dbReference type="ARBA" id="ARBA00013288"/>
    </source>
</evidence>
<comment type="function">
    <text evidence="13 14">Tubulin is the major constituent of microtubules, a cylinder consisting of laterally associated linear protofilaments composed of alpha- and beta-tubulin heterodimers. Microtubules grow by the addition of GTP-tubulin dimers to the microtubule end, where a stabilizing cap forms. Below the cap, tubulin dimers are in GDP-bound state, owing to GTPase activity of alpha-tubulin.</text>
</comment>
<evidence type="ECO:0000259" key="15">
    <source>
        <dbReference type="SMART" id="SM00864"/>
    </source>
</evidence>
<dbReference type="InterPro" id="IPR002453">
    <property type="entry name" value="Beta_tubulin"/>
</dbReference>
<dbReference type="InterPro" id="IPR036525">
    <property type="entry name" value="Tubulin/FtsZ_GTPase_sf"/>
</dbReference>
<dbReference type="GO" id="GO:0046872">
    <property type="term" value="F:metal ion binding"/>
    <property type="evidence" value="ECO:0007669"/>
    <property type="project" value="UniProtKB-KW"/>
</dbReference>
<dbReference type="FunFam" id="1.10.287.600:FF:000013">
    <property type="entry name" value="Tubulin beta chain"/>
    <property type="match status" value="1"/>
</dbReference>
<evidence type="ECO:0000256" key="9">
    <source>
        <dbReference type="ARBA" id="ARBA00022741"/>
    </source>
</evidence>
<dbReference type="GO" id="GO:0005200">
    <property type="term" value="F:structural constituent of cytoskeleton"/>
    <property type="evidence" value="ECO:0007669"/>
    <property type="project" value="InterPro"/>
</dbReference>
<dbReference type="Pfam" id="PF03953">
    <property type="entry name" value="Tubulin_C"/>
    <property type="match status" value="1"/>
</dbReference>
<dbReference type="PRINTS" id="PR01163">
    <property type="entry name" value="BETATUBULIN"/>
</dbReference>
<feature type="domain" description="Tubulin/FtsZ 2-layer sandwich" evidence="16">
    <location>
        <begin position="246"/>
        <end position="382"/>
    </location>
</feature>
<dbReference type="EMBL" id="RRYP01010032">
    <property type="protein sequence ID" value="TNV78663.1"/>
    <property type="molecule type" value="Genomic_DNA"/>
</dbReference>
<dbReference type="Gene3D" id="3.40.50.1440">
    <property type="entry name" value="Tubulin/FtsZ, GTPase domain"/>
    <property type="match status" value="1"/>
</dbReference>
<keyword evidence="6" id="KW-0963">Cytoplasm</keyword>
<comment type="subcellular location">
    <subcellularLocation>
        <location evidence="2">Cytoplasm</location>
        <location evidence="2">Cytoskeleton</location>
    </subcellularLocation>
</comment>
<evidence type="ECO:0000313" key="17">
    <source>
        <dbReference type="EMBL" id="TNV78663.1"/>
    </source>
</evidence>
<evidence type="ECO:0000259" key="16">
    <source>
        <dbReference type="SMART" id="SM00865"/>
    </source>
</evidence>
<dbReference type="GO" id="GO:0005874">
    <property type="term" value="C:microtubule"/>
    <property type="evidence" value="ECO:0007669"/>
    <property type="project" value="UniProtKB-KW"/>
</dbReference>
<evidence type="ECO:0000256" key="4">
    <source>
        <dbReference type="ARBA" id="ARBA00011747"/>
    </source>
</evidence>
<dbReference type="SUPFAM" id="SSF55307">
    <property type="entry name" value="Tubulin C-terminal domain-like"/>
    <property type="match status" value="1"/>
</dbReference>
<dbReference type="CDD" id="cd02187">
    <property type="entry name" value="beta_tubulin"/>
    <property type="match status" value="1"/>
</dbReference>
<evidence type="ECO:0000256" key="11">
    <source>
        <dbReference type="ARBA" id="ARBA00023134"/>
    </source>
</evidence>
<evidence type="ECO:0000256" key="3">
    <source>
        <dbReference type="ARBA" id="ARBA00009636"/>
    </source>
</evidence>
<protein>
    <recommendedName>
        <fullName evidence="5 14">Tubulin beta chain</fullName>
    </recommendedName>
</protein>
<keyword evidence="10" id="KW-0460">Magnesium</keyword>
<dbReference type="InterPro" id="IPR013838">
    <property type="entry name" value="Beta-tubulin_BS"/>
</dbReference>
<evidence type="ECO:0000256" key="7">
    <source>
        <dbReference type="ARBA" id="ARBA00022701"/>
    </source>
</evidence>
<dbReference type="GO" id="GO:0005525">
    <property type="term" value="F:GTP binding"/>
    <property type="evidence" value="ECO:0007669"/>
    <property type="project" value="UniProtKB-UniRule"/>
</dbReference>
<reference evidence="17" key="1">
    <citation type="submission" date="2019-06" db="EMBL/GenBank/DDBJ databases">
        <authorList>
            <person name="Zheng W."/>
        </authorList>
    </citation>
    <scope>NUCLEOTIDE SEQUENCE</scope>
    <source>
        <strain evidence="17">QDHG01</strain>
    </source>
</reference>
<dbReference type="InterPro" id="IPR017975">
    <property type="entry name" value="Tubulin_CS"/>
</dbReference>
<dbReference type="Gene3D" id="1.10.287.600">
    <property type="entry name" value="Helix hairpin bin"/>
    <property type="match status" value="1"/>
</dbReference>
<dbReference type="OrthoDB" id="10249382at2759"/>
<keyword evidence="7 14" id="KW-0493">Microtubule</keyword>
<proteinExistence type="inferred from homology"/>
<keyword evidence="12" id="KW-0206">Cytoskeleton</keyword>
<comment type="similarity">
    <text evidence="3 14">Belongs to the tubulin family.</text>
</comment>
<dbReference type="AlphaFoldDB" id="A0A8J8T237"/>
<evidence type="ECO:0000256" key="8">
    <source>
        <dbReference type="ARBA" id="ARBA00022723"/>
    </source>
</evidence>
<dbReference type="SUPFAM" id="SSF52490">
    <property type="entry name" value="Tubulin nucleotide-binding domain-like"/>
    <property type="match status" value="1"/>
</dbReference>
<evidence type="ECO:0000256" key="6">
    <source>
        <dbReference type="ARBA" id="ARBA00022490"/>
    </source>
</evidence>
<comment type="caution">
    <text evidence="17">The sequence shown here is derived from an EMBL/GenBank/DDBJ whole genome shotgun (WGS) entry which is preliminary data.</text>
</comment>
<comment type="cofactor">
    <cofactor evidence="1">
        <name>Mg(2+)</name>
        <dbReference type="ChEBI" id="CHEBI:18420"/>
    </cofactor>
</comment>
<evidence type="ECO:0000256" key="13">
    <source>
        <dbReference type="ARBA" id="ARBA00034296"/>
    </source>
</evidence>
<dbReference type="PRINTS" id="PR01161">
    <property type="entry name" value="TUBULIN"/>
</dbReference>
<dbReference type="Proteomes" id="UP000785679">
    <property type="component" value="Unassembled WGS sequence"/>
</dbReference>